<protein>
    <submittedName>
        <fullName evidence="1">Uncharacterized protein</fullName>
    </submittedName>
</protein>
<dbReference type="Proteomes" id="UP001162992">
    <property type="component" value="Chromosome 4"/>
</dbReference>
<organism evidence="1 2">
    <name type="scientific">Diphasiastrum complanatum</name>
    <name type="common">Issler's clubmoss</name>
    <name type="synonym">Lycopodium complanatum</name>
    <dbReference type="NCBI Taxonomy" id="34168"/>
    <lineage>
        <taxon>Eukaryota</taxon>
        <taxon>Viridiplantae</taxon>
        <taxon>Streptophyta</taxon>
        <taxon>Embryophyta</taxon>
        <taxon>Tracheophyta</taxon>
        <taxon>Lycopodiopsida</taxon>
        <taxon>Lycopodiales</taxon>
        <taxon>Lycopodiaceae</taxon>
        <taxon>Lycopodioideae</taxon>
        <taxon>Diphasiastrum</taxon>
    </lineage>
</organism>
<accession>A0ACC2DW58</accession>
<gene>
    <name evidence="1" type="ORF">O6H91_04G036800</name>
</gene>
<comment type="caution">
    <text evidence="1">The sequence shown here is derived from an EMBL/GenBank/DDBJ whole genome shotgun (WGS) entry which is preliminary data.</text>
</comment>
<reference evidence="2" key="1">
    <citation type="journal article" date="2024" name="Proc. Natl. Acad. Sci. U.S.A.">
        <title>Extraordinary preservation of gene collinearity over three hundred million years revealed in homosporous lycophytes.</title>
        <authorList>
            <person name="Li C."/>
            <person name="Wickell D."/>
            <person name="Kuo L.Y."/>
            <person name="Chen X."/>
            <person name="Nie B."/>
            <person name="Liao X."/>
            <person name="Peng D."/>
            <person name="Ji J."/>
            <person name="Jenkins J."/>
            <person name="Williams M."/>
            <person name="Shu S."/>
            <person name="Plott C."/>
            <person name="Barry K."/>
            <person name="Rajasekar S."/>
            <person name="Grimwood J."/>
            <person name="Han X."/>
            <person name="Sun S."/>
            <person name="Hou Z."/>
            <person name="He W."/>
            <person name="Dai G."/>
            <person name="Sun C."/>
            <person name="Schmutz J."/>
            <person name="Leebens-Mack J.H."/>
            <person name="Li F.W."/>
            <person name="Wang L."/>
        </authorList>
    </citation>
    <scope>NUCLEOTIDE SEQUENCE [LARGE SCALE GENOMIC DNA]</scope>
    <source>
        <strain evidence="2">cv. PW_Plant_1</strain>
    </source>
</reference>
<dbReference type="EMBL" id="CM055095">
    <property type="protein sequence ID" value="KAJ7558382.1"/>
    <property type="molecule type" value="Genomic_DNA"/>
</dbReference>
<proteinExistence type="predicted"/>
<evidence type="ECO:0000313" key="1">
    <source>
        <dbReference type="EMBL" id="KAJ7558382.1"/>
    </source>
</evidence>
<keyword evidence="2" id="KW-1185">Reference proteome</keyword>
<sequence>MAWKEAYLDIILIPMGMGLLIVYHVFLYYKVRTSPLQTVMGFHHLGRRAWVHAIMKDNDKKNVLAVQTLRNSIMAATLMASTATILSTGLAAVISSTYNIKKPVRDYAYGAHDGFSVSTKFVSLLICFLFSFICYMQSIRFFNHVNYLINIPLDDSPMGITPDYVAHVLARGCNFYTVGARGFYFAFPLLVWIFGPIPVVFCSFALVPVLYRLDMVHDPSDLEKCAADQRYEGRSPTEKDPQLSA</sequence>
<evidence type="ECO:0000313" key="2">
    <source>
        <dbReference type="Proteomes" id="UP001162992"/>
    </source>
</evidence>
<name>A0ACC2DW58_DIPCM</name>